<dbReference type="EMBL" id="JAJAGO010000009">
    <property type="protein sequence ID" value="MCT2592154.1"/>
    <property type="molecule type" value="Genomic_DNA"/>
</dbReference>
<sequence length="280" mass="29930">MAESLEELEARMTALRGAVRGALRARDKAALARSRSELRAAEAAWHTVLGVAPDTHPAAPDPAQAVPIREQAVPVREQVHRALALLGAPASPKLISSVHEAFFHGPLVVPQLAALRRDEERAALAQGSAGAVAQARRYHICAALTHDRLAPARGLLALSTWPLERRVLGPLGPRTDFLTHAGRLAEHAERLRVSGCAPSESGGRLLRRFALNIPGAHEDEHEEPEPGRIIAAVRTEAAMHGAADDRQRTETAARARAQLSSAQQLFGVATLGVVRRGTEA</sequence>
<gene>
    <name evidence="1" type="ORF">LHJ74_19975</name>
</gene>
<dbReference type="RefSeq" id="WP_260219486.1">
    <property type="nucleotide sequence ID" value="NZ_JAJAGO010000009.1"/>
</dbReference>
<evidence type="ECO:0000313" key="2">
    <source>
        <dbReference type="Proteomes" id="UP001156389"/>
    </source>
</evidence>
<dbReference type="Proteomes" id="UP001156389">
    <property type="component" value="Unassembled WGS sequence"/>
</dbReference>
<reference evidence="1 2" key="1">
    <citation type="submission" date="2021-10" db="EMBL/GenBank/DDBJ databases">
        <title>Streptomyces gossypii sp. nov., isolated from soil collected from cotton field.</title>
        <authorList>
            <person name="Ge X."/>
            <person name="Chen X."/>
            <person name="Liu W."/>
        </authorList>
    </citation>
    <scope>NUCLEOTIDE SEQUENCE [LARGE SCALE GENOMIC DNA]</scope>
    <source>
        <strain evidence="1 2">N2-109</strain>
    </source>
</reference>
<name>A0ABT2JW70_9ACTN</name>
<protein>
    <submittedName>
        <fullName evidence="1">Uncharacterized protein</fullName>
    </submittedName>
</protein>
<accession>A0ABT2JW70</accession>
<proteinExistence type="predicted"/>
<comment type="caution">
    <text evidence="1">The sequence shown here is derived from an EMBL/GenBank/DDBJ whole genome shotgun (WGS) entry which is preliminary data.</text>
</comment>
<keyword evidence="2" id="KW-1185">Reference proteome</keyword>
<evidence type="ECO:0000313" key="1">
    <source>
        <dbReference type="EMBL" id="MCT2592154.1"/>
    </source>
</evidence>
<organism evidence="1 2">
    <name type="scientific">Streptomyces gossypii</name>
    <dbReference type="NCBI Taxonomy" id="2883101"/>
    <lineage>
        <taxon>Bacteria</taxon>
        <taxon>Bacillati</taxon>
        <taxon>Actinomycetota</taxon>
        <taxon>Actinomycetes</taxon>
        <taxon>Kitasatosporales</taxon>
        <taxon>Streptomycetaceae</taxon>
        <taxon>Streptomyces</taxon>
    </lineage>
</organism>